<keyword evidence="4 7" id="KW-0378">Hydrolase</keyword>
<dbReference type="InterPro" id="IPR034690">
    <property type="entry name" value="Endolysin_T4_type"/>
</dbReference>
<evidence type="ECO:0000313" key="9">
    <source>
        <dbReference type="EMBL" id="MDQ0303793.1"/>
    </source>
</evidence>
<dbReference type="InterPro" id="IPR033907">
    <property type="entry name" value="Endolysin_autolysin"/>
</dbReference>
<keyword evidence="2 7" id="KW-0929">Antimicrobial</keyword>
<evidence type="ECO:0000256" key="6">
    <source>
        <dbReference type="ARBA" id="ARBA00023295"/>
    </source>
</evidence>
<keyword evidence="10" id="KW-1185">Reference proteome</keyword>
<keyword evidence="8" id="KW-0472">Membrane</keyword>
<gene>
    <name evidence="9" type="ORF">J2S75_002827</name>
</gene>
<evidence type="ECO:0000256" key="4">
    <source>
        <dbReference type="ARBA" id="ARBA00022801"/>
    </source>
</evidence>
<dbReference type="EC" id="3.2.1.17" evidence="7"/>
<organism evidence="9 10">
    <name type="scientific">Ancylobacter polymorphus</name>
    <dbReference type="NCBI Taxonomy" id="223390"/>
    <lineage>
        <taxon>Bacteria</taxon>
        <taxon>Pseudomonadati</taxon>
        <taxon>Pseudomonadota</taxon>
        <taxon>Alphaproteobacteria</taxon>
        <taxon>Hyphomicrobiales</taxon>
        <taxon>Xanthobacteraceae</taxon>
        <taxon>Ancylobacter</taxon>
    </lineage>
</organism>
<dbReference type="PANTHER" id="PTHR38107">
    <property type="match status" value="1"/>
</dbReference>
<keyword evidence="6 7" id="KW-0326">Glycosidase</keyword>
<evidence type="ECO:0000256" key="1">
    <source>
        <dbReference type="ARBA" id="ARBA00000632"/>
    </source>
</evidence>
<dbReference type="PANTHER" id="PTHR38107:SF3">
    <property type="entry name" value="LYSOZYME RRRD-RELATED"/>
    <property type="match status" value="1"/>
</dbReference>
<dbReference type="CDD" id="cd00737">
    <property type="entry name" value="lyz_endolysin_autolysin"/>
    <property type="match status" value="1"/>
</dbReference>
<protein>
    <recommendedName>
        <fullName evidence="7">Lysozyme</fullName>
        <ecNumber evidence="7">3.2.1.17</ecNumber>
    </recommendedName>
</protein>
<dbReference type="SUPFAM" id="SSF53955">
    <property type="entry name" value="Lysozyme-like"/>
    <property type="match status" value="1"/>
</dbReference>
<dbReference type="Pfam" id="PF00959">
    <property type="entry name" value="Phage_lysozyme"/>
    <property type="match status" value="1"/>
</dbReference>
<dbReference type="Gene3D" id="1.10.530.40">
    <property type="match status" value="1"/>
</dbReference>
<evidence type="ECO:0000313" key="10">
    <source>
        <dbReference type="Proteomes" id="UP001224682"/>
    </source>
</evidence>
<keyword evidence="8" id="KW-0812">Transmembrane</keyword>
<evidence type="ECO:0000256" key="8">
    <source>
        <dbReference type="SAM" id="Phobius"/>
    </source>
</evidence>
<comment type="caution">
    <text evidence="9">The sequence shown here is derived from an EMBL/GenBank/DDBJ whole genome shotgun (WGS) entry which is preliminary data.</text>
</comment>
<dbReference type="HAMAP" id="MF_04110">
    <property type="entry name" value="ENDOLYSIN_T4"/>
    <property type="match status" value="1"/>
</dbReference>
<evidence type="ECO:0000256" key="2">
    <source>
        <dbReference type="ARBA" id="ARBA00022529"/>
    </source>
</evidence>
<accession>A0ABU0BD84</accession>
<keyword evidence="8" id="KW-1133">Transmembrane helix</keyword>
<reference evidence="9 10" key="1">
    <citation type="submission" date="2023-07" db="EMBL/GenBank/DDBJ databases">
        <title>Genomic Encyclopedia of Type Strains, Phase IV (KMG-IV): sequencing the most valuable type-strain genomes for metagenomic binning, comparative biology and taxonomic classification.</title>
        <authorList>
            <person name="Goeker M."/>
        </authorList>
    </citation>
    <scope>NUCLEOTIDE SEQUENCE [LARGE SCALE GENOMIC DNA]</scope>
    <source>
        <strain evidence="9 10">DSM 2457</strain>
    </source>
</reference>
<sequence>MPRKINAEGLRLIKQWEGKELVAYQDPVGIWTIGYGHTDNAGPPKVTPGLRITDAEADEILKRDLGQYEAAVAQAVRVELSDNQFAALVSFTYNVGAGNFRKSTLLKKLNAGNYDAVPGELAKWNKAGGKALRGLSNRRAAEAGLWARGEYVASQYIEPKPKPAVAKSTEGKGAIATGTGMAGTAATDVIADLARTGAEQISPLTEALDIAKYVFLALTIAGIAFTIYGVWKRSRSDAGLA</sequence>
<name>A0ABU0BD84_9HYPH</name>
<dbReference type="Proteomes" id="UP001224682">
    <property type="component" value="Unassembled WGS sequence"/>
</dbReference>
<keyword evidence="3 7" id="KW-0081">Bacteriolytic enzyme</keyword>
<evidence type="ECO:0000256" key="7">
    <source>
        <dbReference type="RuleBase" id="RU003788"/>
    </source>
</evidence>
<dbReference type="InterPro" id="IPR023347">
    <property type="entry name" value="Lysozyme_dom_sf"/>
</dbReference>
<evidence type="ECO:0000256" key="5">
    <source>
        <dbReference type="ARBA" id="ARBA00023200"/>
    </source>
</evidence>
<dbReference type="InterPro" id="IPR023346">
    <property type="entry name" value="Lysozyme-like_dom_sf"/>
</dbReference>
<feature type="transmembrane region" description="Helical" evidence="8">
    <location>
        <begin position="210"/>
        <end position="231"/>
    </location>
</feature>
<dbReference type="InterPro" id="IPR002196">
    <property type="entry name" value="Glyco_hydro_24"/>
</dbReference>
<proteinExistence type="inferred from homology"/>
<dbReference type="RefSeq" id="WP_370874131.1">
    <property type="nucleotide sequence ID" value="NZ_JAUSUI010000005.1"/>
</dbReference>
<dbReference type="InterPro" id="IPR051018">
    <property type="entry name" value="Bacteriophage_GH24"/>
</dbReference>
<keyword evidence="5" id="KW-1035">Host cytoplasm</keyword>
<evidence type="ECO:0000256" key="3">
    <source>
        <dbReference type="ARBA" id="ARBA00022638"/>
    </source>
</evidence>
<comment type="similarity">
    <text evidence="7">Belongs to the glycosyl hydrolase 24 family.</text>
</comment>
<comment type="catalytic activity">
    <reaction evidence="1 7">
        <text>Hydrolysis of (1-&gt;4)-beta-linkages between N-acetylmuramic acid and N-acetyl-D-glucosamine residues in a peptidoglycan and between N-acetyl-D-glucosamine residues in chitodextrins.</text>
        <dbReference type="EC" id="3.2.1.17"/>
    </reaction>
</comment>
<dbReference type="EMBL" id="JAUSUI010000005">
    <property type="protein sequence ID" value="MDQ0303793.1"/>
    <property type="molecule type" value="Genomic_DNA"/>
</dbReference>